<evidence type="ECO:0000313" key="8">
    <source>
        <dbReference type="EMBL" id="MCU6715760.1"/>
    </source>
</evidence>
<evidence type="ECO:0000256" key="5">
    <source>
        <dbReference type="SAM" id="Phobius"/>
    </source>
</evidence>
<feature type="transmembrane region" description="Helical" evidence="5">
    <location>
        <begin position="34"/>
        <end position="61"/>
    </location>
</feature>
<dbReference type="Proteomes" id="UP001198893">
    <property type="component" value="Unassembled WGS sequence"/>
</dbReference>
<dbReference type="RefSeq" id="WP_022243497.1">
    <property type="nucleotide sequence ID" value="NZ_JAJEQW010000014.1"/>
</dbReference>
<dbReference type="PANTHER" id="PTHR33507">
    <property type="entry name" value="INNER MEMBRANE PROTEIN YBBJ"/>
    <property type="match status" value="1"/>
</dbReference>
<dbReference type="Pfam" id="PF01957">
    <property type="entry name" value="NfeD"/>
    <property type="match status" value="1"/>
</dbReference>
<evidence type="ECO:0000313" key="10">
    <source>
        <dbReference type="Proteomes" id="UP001209666"/>
    </source>
</evidence>
<dbReference type="SUPFAM" id="SSF141322">
    <property type="entry name" value="NfeD domain-like"/>
    <property type="match status" value="1"/>
</dbReference>
<dbReference type="EMBL" id="JAJEQW010000014">
    <property type="protein sequence ID" value="MCC2243036.1"/>
    <property type="molecule type" value="Genomic_DNA"/>
</dbReference>
<comment type="caution">
    <text evidence="7">The sequence shown here is derived from an EMBL/GenBank/DDBJ whole genome shotgun (WGS) entry which is preliminary data.</text>
</comment>
<evidence type="ECO:0000256" key="2">
    <source>
        <dbReference type="ARBA" id="ARBA00022692"/>
    </source>
</evidence>
<keyword evidence="2 5" id="KW-0812">Transmembrane</keyword>
<proteinExistence type="predicted"/>
<dbReference type="InterPro" id="IPR052165">
    <property type="entry name" value="Membrane_assoc_protease"/>
</dbReference>
<evidence type="ECO:0000256" key="3">
    <source>
        <dbReference type="ARBA" id="ARBA00022989"/>
    </source>
</evidence>
<gene>
    <name evidence="7" type="ORF">LKD47_12165</name>
    <name evidence="8" type="ORF">OCV43_00525</name>
</gene>
<sequence length="141" mass="15504">MIIFWLALFVILLIIEIITVGLTTIWFAGGSMAALIVAAVGGPVWLQVILFLVVSFVLLFFTRPWAVKYLNPHKTRTNYEDAIGKTVRVTMKIDNIEETGTAVLNGQEWTARSNDDAVTIEADTTAEVVAISGVKLIVKPQ</sequence>
<evidence type="ECO:0000313" key="7">
    <source>
        <dbReference type="EMBL" id="MCC2243036.1"/>
    </source>
</evidence>
<feature type="transmembrane region" description="Helical" evidence="5">
    <location>
        <begin position="7"/>
        <end position="28"/>
    </location>
</feature>
<reference evidence="8 10" key="1">
    <citation type="journal article" date="2021" name="ISME Commun">
        <title>Automated analysis of genomic sequences facilitates high-throughput and comprehensive description of bacteria.</title>
        <authorList>
            <person name="Hitch T.C.A."/>
        </authorList>
    </citation>
    <scope>NUCLEOTIDE SEQUENCE [LARGE SCALE GENOMIC DNA]</scope>
    <source>
        <strain evidence="8 10">Sanger_19</strain>
    </source>
</reference>
<reference evidence="8" key="3">
    <citation type="submission" date="2022-09" db="EMBL/GenBank/DDBJ databases">
        <authorList>
            <person name="Hitch T.C.A."/>
        </authorList>
    </citation>
    <scope>NUCLEOTIDE SEQUENCE</scope>
    <source>
        <strain evidence="8">Sanger_19</strain>
    </source>
</reference>
<protein>
    <submittedName>
        <fullName evidence="7">NfeD family protein</fullName>
    </submittedName>
</protein>
<accession>A0AAW4WE48</accession>
<comment type="subcellular location">
    <subcellularLocation>
        <location evidence="1">Membrane</location>
        <topology evidence="1">Multi-pass membrane protein</topology>
    </subcellularLocation>
</comment>
<dbReference type="EMBL" id="JAOQKI010000001">
    <property type="protein sequence ID" value="MCU6715760.1"/>
    <property type="molecule type" value="Genomic_DNA"/>
</dbReference>
<dbReference type="InterPro" id="IPR002810">
    <property type="entry name" value="NfeD-like_C"/>
</dbReference>
<evidence type="ECO:0000256" key="4">
    <source>
        <dbReference type="ARBA" id="ARBA00023136"/>
    </source>
</evidence>
<dbReference type="GO" id="GO:0005886">
    <property type="term" value="C:plasma membrane"/>
    <property type="evidence" value="ECO:0007669"/>
    <property type="project" value="TreeGrafter"/>
</dbReference>
<keyword evidence="4 5" id="KW-0472">Membrane</keyword>
<keyword evidence="10" id="KW-1185">Reference proteome</keyword>
<dbReference type="Gene3D" id="2.40.50.140">
    <property type="entry name" value="Nucleic acid-binding proteins"/>
    <property type="match status" value="1"/>
</dbReference>
<keyword evidence="3 5" id="KW-1133">Transmembrane helix</keyword>
<reference evidence="7" key="2">
    <citation type="submission" date="2021-10" db="EMBL/GenBank/DDBJ databases">
        <title>Anaerobic single-cell dispensing facilitates the cultivation of human gut bacteria.</title>
        <authorList>
            <person name="Afrizal A."/>
        </authorList>
    </citation>
    <scope>NUCLEOTIDE SEQUENCE</scope>
    <source>
        <strain evidence="7">CLA-AA-H204</strain>
    </source>
</reference>
<dbReference type="AlphaFoldDB" id="A0AAW4WE48"/>
<evidence type="ECO:0000313" key="9">
    <source>
        <dbReference type="Proteomes" id="UP001198893"/>
    </source>
</evidence>
<feature type="domain" description="NfeD-like C-terminal" evidence="6">
    <location>
        <begin position="80"/>
        <end position="140"/>
    </location>
</feature>
<name>A0AAW4WE48_9FIRM</name>
<organism evidence="7 9">
    <name type="scientific">Roseburia amylophila</name>
    <dbReference type="NCBI Taxonomy" id="2981794"/>
    <lineage>
        <taxon>Bacteria</taxon>
        <taxon>Bacillati</taxon>
        <taxon>Bacillota</taxon>
        <taxon>Clostridia</taxon>
        <taxon>Lachnospirales</taxon>
        <taxon>Lachnospiraceae</taxon>
        <taxon>Roseburia</taxon>
    </lineage>
</organism>
<dbReference type="PANTHER" id="PTHR33507:SF3">
    <property type="entry name" value="INNER MEMBRANE PROTEIN YBBJ"/>
    <property type="match status" value="1"/>
</dbReference>
<evidence type="ECO:0000259" key="6">
    <source>
        <dbReference type="Pfam" id="PF01957"/>
    </source>
</evidence>
<dbReference type="Proteomes" id="UP001209666">
    <property type="component" value="Unassembled WGS sequence"/>
</dbReference>
<dbReference type="InterPro" id="IPR012340">
    <property type="entry name" value="NA-bd_OB-fold"/>
</dbReference>
<evidence type="ECO:0000256" key="1">
    <source>
        <dbReference type="ARBA" id="ARBA00004141"/>
    </source>
</evidence>